<evidence type="ECO:0000313" key="10">
    <source>
        <dbReference type="Proteomes" id="UP000193689"/>
    </source>
</evidence>
<evidence type="ECO:0000259" key="8">
    <source>
        <dbReference type="Pfam" id="PF20684"/>
    </source>
</evidence>
<dbReference type="GO" id="GO:0016020">
    <property type="term" value="C:membrane"/>
    <property type="evidence" value="ECO:0007669"/>
    <property type="project" value="UniProtKB-SubCell"/>
</dbReference>
<evidence type="ECO:0000256" key="4">
    <source>
        <dbReference type="ARBA" id="ARBA00023136"/>
    </source>
</evidence>
<dbReference type="PANTHER" id="PTHR33048:SF155">
    <property type="entry name" value="INTEGRAL MEMBRANE PROTEIN"/>
    <property type="match status" value="1"/>
</dbReference>
<dbReference type="RefSeq" id="XP_040715268.1">
    <property type="nucleotide sequence ID" value="XM_040865066.1"/>
</dbReference>
<evidence type="ECO:0000256" key="6">
    <source>
        <dbReference type="SAM" id="MobiDB-lite"/>
    </source>
</evidence>
<comment type="similarity">
    <text evidence="5">Belongs to the SAT4 family.</text>
</comment>
<dbReference type="PANTHER" id="PTHR33048">
    <property type="entry name" value="PTH11-LIKE INTEGRAL MEMBRANE PROTEIN (AFU_ORTHOLOGUE AFUA_5G11245)"/>
    <property type="match status" value="1"/>
</dbReference>
<feature type="transmembrane region" description="Helical" evidence="7">
    <location>
        <begin position="93"/>
        <end position="118"/>
    </location>
</feature>
<feature type="transmembrane region" description="Helical" evidence="7">
    <location>
        <begin position="180"/>
        <end position="200"/>
    </location>
</feature>
<evidence type="ECO:0000256" key="1">
    <source>
        <dbReference type="ARBA" id="ARBA00004141"/>
    </source>
</evidence>
<feature type="transmembrane region" description="Helical" evidence="7">
    <location>
        <begin position="52"/>
        <end position="73"/>
    </location>
</feature>
<dbReference type="GeneID" id="63781278"/>
<feature type="domain" description="Rhodopsin" evidence="8">
    <location>
        <begin position="36"/>
        <end position="275"/>
    </location>
</feature>
<gene>
    <name evidence="9" type="ORF">BCR38DRAFT_514449</name>
</gene>
<evidence type="ECO:0000256" key="5">
    <source>
        <dbReference type="ARBA" id="ARBA00038359"/>
    </source>
</evidence>
<name>A0A1Y2DXL4_9PEZI</name>
<feature type="region of interest" description="Disordered" evidence="6">
    <location>
        <begin position="305"/>
        <end position="333"/>
    </location>
</feature>
<protein>
    <recommendedName>
        <fullName evidence="8">Rhodopsin domain-containing protein</fullName>
    </recommendedName>
</protein>
<evidence type="ECO:0000256" key="7">
    <source>
        <dbReference type="SAM" id="Phobius"/>
    </source>
</evidence>
<dbReference type="EMBL" id="MCFJ01000007">
    <property type="protein sequence ID" value="ORY63854.1"/>
    <property type="molecule type" value="Genomic_DNA"/>
</dbReference>
<proteinExistence type="inferred from homology"/>
<dbReference type="STRING" id="1141098.A0A1Y2DXL4"/>
<keyword evidence="3 7" id="KW-1133">Transmembrane helix</keyword>
<dbReference type="InterPro" id="IPR052337">
    <property type="entry name" value="SAT4-like"/>
</dbReference>
<dbReference type="InParanoid" id="A0A1Y2DXL4"/>
<comment type="caution">
    <text evidence="9">The sequence shown here is derived from an EMBL/GenBank/DDBJ whole genome shotgun (WGS) entry which is preliminary data.</text>
</comment>
<accession>A0A1Y2DXL4</accession>
<dbReference type="AlphaFoldDB" id="A0A1Y2DXL4"/>
<evidence type="ECO:0000256" key="3">
    <source>
        <dbReference type="ARBA" id="ARBA00022989"/>
    </source>
</evidence>
<keyword evidence="4 7" id="KW-0472">Membrane</keyword>
<dbReference type="Proteomes" id="UP000193689">
    <property type="component" value="Unassembled WGS sequence"/>
</dbReference>
<dbReference type="Pfam" id="PF20684">
    <property type="entry name" value="Fung_rhodopsin"/>
    <property type="match status" value="1"/>
</dbReference>
<reference evidence="9 10" key="1">
    <citation type="submission" date="2016-07" db="EMBL/GenBank/DDBJ databases">
        <title>Pervasive Adenine N6-methylation of Active Genes in Fungi.</title>
        <authorList>
            <consortium name="DOE Joint Genome Institute"/>
            <person name="Mondo S.J."/>
            <person name="Dannebaum R.O."/>
            <person name="Kuo R.C."/>
            <person name="Labutti K."/>
            <person name="Haridas S."/>
            <person name="Kuo A."/>
            <person name="Salamov A."/>
            <person name="Ahrendt S.R."/>
            <person name="Lipzen A."/>
            <person name="Sullivan W."/>
            <person name="Andreopoulos W.B."/>
            <person name="Clum A."/>
            <person name="Lindquist E."/>
            <person name="Daum C."/>
            <person name="Ramamoorthy G.K."/>
            <person name="Gryganskyi A."/>
            <person name="Culley D."/>
            <person name="Magnuson J.K."/>
            <person name="James T.Y."/>
            <person name="O'Malley M.A."/>
            <person name="Stajich J.E."/>
            <person name="Spatafora J.W."/>
            <person name="Visel A."/>
            <person name="Grigoriev I.V."/>
        </authorList>
    </citation>
    <scope>NUCLEOTIDE SEQUENCE [LARGE SCALE GENOMIC DNA]</scope>
    <source>
        <strain evidence="9 10">CBS 129021</strain>
    </source>
</reference>
<sequence length="349" mass="37639">MDANSLPPGVAEQNQGPAVIASISSILFVATLFVIARLYSKTRIQKQLHLEDYLIVLSLLLGWTSTAFGIVAVHYGNGLHLASIPPEDRSPAIFWTIASFCPGIFSSGIPKLAVASLLCRIMCPSRPHRVLLWSLGIVSCISLVGCVVLIYARCSPVSRGWDKEVAGTCMDMRIVVNYSIMAGAISAFVDLYLAVYPTVVLYRLQINRKKKIVLSFALGVGFVSAIMATYKTTRLPSIMSADFTYGTSDLVICTCIEGSTVIIASCIPVLRPLLAKLVGHDAPHLVSPSQIQKPCIETLGGTDVEKQGQRQPRELTLPENLGEAQPTPVEGGLKRGASRVFSEVLASHD</sequence>
<evidence type="ECO:0000313" key="9">
    <source>
        <dbReference type="EMBL" id="ORY63854.1"/>
    </source>
</evidence>
<evidence type="ECO:0000256" key="2">
    <source>
        <dbReference type="ARBA" id="ARBA00022692"/>
    </source>
</evidence>
<feature type="transmembrane region" description="Helical" evidence="7">
    <location>
        <begin position="212"/>
        <end position="230"/>
    </location>
</feature>
<keyword evidence="2 7" id="KW-0812">Transmembrane</keyword>
<dbReference type="InterPro" id="IPR049326">
    <property type="entry name" value="Rhodopsin_dom_fungi"/>
</dbReference>
<organism evidence="9 10">
    <name type="scientific">Pseudomassariella vexata</name>
    <dbReference type="NCBI Taxonomy" id="1141098"/>
    <lineage>
        <taxon>Eukaryota</taxon>
        <taxon>Fungi</taxon>
        <taxon>Dikarya</taxon>
        <taxon>Ascomycota</taxon>
        <taxon>Pezizomycotina</taxon>
        <taxon>Sordariomycetes</taxon>
        <taxon>Xylariomycetidae</taxon>
        <taxon>Amphisphaeriales</taxon>
        <taxon>Pseudomassariaceae</taxon>
        <taxon>Pseudomassariella</taxon>
    </lineage>
</organism>
<keyword evidence="10" id="KW-1185">Reference proteome</keyword>
<comment type="subcellular location">
    <subcellularLocation>
        <location evidence="1">Membrane</location>
        <topology evidence="1">Multi-pass membrane protein</topology>
    </subcellularLocation>
</comment>
<dbReference type="OrthoDB" id="3923077at2759"/>
<feature type="transmembrane region" description="Helical" evidence="7">
    <location>
        <begin position="20"/>
        <end position="40"/>
    </location>
</feature>
<feature type="transmembrane region" description="Helical" evidence="7">
    <location>
        <begin position="130"/>
        <end position="152"/>
    </location>
</feature>